<protein>
    <submittedName>
        <fullName evidence="2">GNAT family N-acetyltransferase</fullName>
        <ecNumber evidence="2">2.3.1.-</ecNumber>
    </submittedName>
</protein>
<dbReference type="SUPFAM" id="SSF55729">
    <property type="entry name" value="Acyl-CoA N-acyltransferases (Nat)"/>
    <property type="match status" value="1"/>
</dbReference>
<dbReference type="EC" id="2.3.1.-" evidence="2"/>
<dbReference type="InterPro" id="IPR016181">
    <property type="entry name" value="Acyl_CoA_acyltransferase"/>
</dbReference>
<reference evidence="2 3" key="1">
    <citation type="submission" date="2023-03" db="EMBL/GenBank/DDBJ databases">
        <authorList>
            <person name="Shen W."/>
            <person name="Cai J."/>
        </authorList>
    </citation>
    <scope>NUCLEOTIDE SEQUENCE [LARGE SCALE GENOMIC DNA]</scope>
    <source>
        <strain evidence="2 3">D6-4</strain>
    </source>
</reference>
<dbReference type="RefSeq" id="WP_088932546.1">
    <property type="nucleotide sequence ID" value="NZ_JAFLVV010000063.1"/>
</dbReference>
<dbReference type="PROSITE" id="PS51186">
    <property type="entry name" value="GNAT"/>
    <property type="match status" value="1"/>
</dbReference>
<proteinExistence type="predicted"/>
<keyword evidence="2" id="KW-0808">Transferase</keyword>
<dbReference type="Gene3D" id="3.40.630.30">
    <property type="match status" value="1"/>
</dbReference>
<dbReference type="InterPro" id="IPR000182">
    <property type="entry name" value="GNAT_dom"/>
</dbReference>
<accession>A0ABU3EY06</accession>
<keyword evidence="2" id="KW-0012">Acyltransferase</keyword>
<evidence type="ECO:0000259" key="1">
    <source>
        <dbReference type="PROSITE" id="PS51186"/>
    </source>
</evidence>
<gene>
    <name evidence="2" type="ORF">P7D85_08085</name>
</gene>
<name>A0ABU3EY06_9ENTE</name>
<dbReference type="Pfam" id="PF13673">
    <property type="entry name" value="Acetyltransf_10"/>
    <property type="match status" value="1"/>
</dbReference>
<evidence type="ECO:0000313" key="2">
    <source>
        <dbReference type="EMBL" id="MDT2599730.1"/>
    </source>
</evidence>
<dbReference type="Proteomes" id="UP001252875">
    <property type="component" value="Unassembled WGS sequence"/>
</dbReference>
<evidence type="ECO:0000313" key="3">
    <source>
        <dbReference type="Proteomes" id="UP001252875"/>
    </source>
</evidence>
<dbReference type="EMBL" id="JARPYI010000003">
    <property type="protein sequence ID" value="MDT2599730.1"/>
    <property type="molecule type" value="Genomic_DNA"/>
</dbReference>
<dbReference type="CDD" id="cd04301">
    <property type="entry name" value="NAT_SF"/>
    <property type="match status" value="1"/>
</dbReference>
<comment type="caution">
    <text evidence="2">The sequence shown here is derived from an EMBL/GenBank/DDBJ whole genome shotgun (WGS) entry which is preliminary data.</text>
</comment>
<feature type="domain" description="N-acetyltransferase" evidence="1">
    <location>
        <begin position="2"/>
        <end position="143"/>
    </location>
</feature>
<dbReference type="GO" id="GO:0016746">
    <property type="term" value="F:acyltransferase activity"/>
    <property type="evidence" value="ECO:0007669"/>
    <property type="project" value="UniProtKB-KW"/>
</dbReference>
<keyword evidence="3" id="KW-1185">Reference proteome</keyword>
<organism evidence="2 3">
    <name type="scientific">Enterococcus hulanensis</name>
    <dbReference type="NCBI Taxonomy" id="2559929"/>
    <lineage>
        <taxon>Bacteria</taxon>
        <taxon>Bacillati</taxon>
        <taxon>Bacillota</taxon>
        <taxon>Bacilli</taxon>
        <taxon>Lactobacillales</taxon>
        <taxon>Enterococcaceae</taxon>
        <taxon>Enterococcus</taxon>
    </lineage>
</organism>
<sequence length="145" mass="17072">MKEYFGASPELQAAAFYLRYQIFVLEQNILPELEFDKLDTPDRQYLVLFDEQQPVATVRYQKLDDQTLNPDRLCVHADYRDQQLGSRLLEYIENRAIQEGCRYSILSAEVTAQTFYEKRDYHVISDIFQEDGIACIKMKKTLVSE</sequence>